<evidence type="ECO:0000313" key="3">
    <source>
        <dbReference type="Proteomes" id="UP001293254"/>
    </source>
</evidence>
<sequence>MGSEEGITSHLSVVPPVAPLGVLHFVPPRTGQADHAPQCLLQECSVIAGTVPVGPDHHWRQLGHSATAAAKSVFDSAPQLQYPGVFCGVFAPRSIHPVGSFLRAAGVGCFDGNSRQQPCGWGLAGVFKVAKLVAVPSRILESMAMGCLSDPIFSNAFGSNTRVGVTGGWPISAGPHDWANARIALKATELASYVSDEAVSQLGLDVNQFLTEEVLAIPSAWVTVPWRQCWHRPGAGVFYTDVGGSSLKVGATVFGGGLVGRPYSALAANLLDDGALLAEDWPNVLARPSLDPYGKKDVEIAAIQHSLDRLAAWGSEPCFKGESAGSLAEKTRQLLHQKWQSSATTNMLGAGQKTQRTGCSSGETITNSTTRTSKHSKSKNKSVEAFSSSWELPMIGAECRKLLLYSTKKQKIRRGAEVLQPTKPTPNPKINR</sequence>
<gene>
    <name evidence="2" type="ORF">Salat_0514300</name>
</gene>
<feature type="region of interest" description="Disordered" evidence="1">
    <location>
        <begin position="413"/>
        <end position="432"/>
    </location>
</feature>
<reference evidence="2" key="1">
    <citation type="submission" date="2020-06" db="EMBL/GenBank/DDBJ databases">
        <authorList>
            <person name="Li T."/>
            <person name="Hu X."/>
            <person name="Zhang T."/>
            <person name="Song X."/>
            <person name="Zhang H."/>
            <person name="Dai N."/>
            <person name="Sheng W."/>
            <person name="Hou X."/>
            <person name="Wei L."/>
        </authorList>
    </citation>
    <scope>NUCLEOTIDE SEQUENCE</scope>
    <source>
        <strain evidence="2">3651</strain>
        <tissue evidence="2">Leaf</tissue>
    </source>
</reference>
<accession>A0AAE1Z407</accession>
<evidence type="ECO:0000313" key="2">
    <source>
        <dbReference type="EMBL" id="KAK4441794.1"/>
    </source>
</evidence>
<reference evidence="2" key="2">
    <citation type="journal article" date="2024" name="Plant">
        <title>Genomic evolution and insights into agronomic trait innovations of Sesamum species.</title>
        <authorList>
            <person name="Miao H."/>
            <person name="Wang L."/>
            <person name="Qu L."/>
            <person name="Liu H."/>
            <person name="Sun Y."/>
            <person name="Le M."/>
            <person name="Wang Q."/>
            <person name="Wei S."/>
            <person name="Zheng Y."/>
            <person name="Lin W."/>
            <person name="Duan Y."/>
            <person name="Cao H."/>
            <person name="Xiong S."/>
            <person name="Wang X."/>
            <person name="Wei L."/>
            <person name="Li C."/>
            <person name="Ma Q."/>
            <person name="Ju M."/>
            <person name="Zhao R."/>
            <person name="Li G."/>
            <person name="Mu C."/>
            <person name="Tian Q."/>
            <person name="Mei H."/>
            <person name="Zhang T."/>
            <person name="Gao T."/>
            <person name="Zhang H."/>
        </authorList>
    </citation>
    <scope>NUCLEOTIDE SEQUENCE</scope>
    <source>
        <strain evidence="2">3651</strain>
    </source>
</reference>
<dbReference type="AlphaFoldDB" id="A0AAE1Z407"/>
<protein>
    <submittedName>
        <fullName evidence="2">Uncharacterized protein</fullName>
    </submittedName>
</protein>
<dbReference type="EMBL" id="JACGWO010000001">
    <property type="protein sequence ID" value="KAK4441794.1"/>
    <property type="molecule type" value="Genomic_DNA"/>
</dbReference>
<feature type="compositionally biased region" description="Pro residues" evidence="1">
    <location>
        <begin position="423"/>
        <end position="432"/>
    </location>
</feature>
<proteinExistence type="predicted"/>
<dbReference type="Proteomes" id="UP001293254">
    <property type="component" value="Unassembled WGS sequence"/>
</dbReference>
<name>A0AAE1Z407_9LAMI</name>
<evidence type="ECO:0000256" key="1">
    <source>
        <dbReference type="SAM" id="MobiDB-lite"/>
    </source>
</evidence>
<feature type="region of interest" description="Disordered" evidence="1">
    <location>
        <begin position="349"/>
        <end position="383"/>
    </location>
</feature>
<comment type="caution">
    <text evidence="2">The sequence shown here is derived from an EMBL/GenBank/DDBJ whole genome shotgun (WGS) entry which is preliminary data.</text>
</comment>
<organism evidence="2 3">
    <name type="scientific">Sesamum alatum</name>
    <dbReference type="NCBI Taxonomy" id="300844"/>
    <lineage>
        <taxon>Eukaryota</taxon>
        <taxon>Viridiplantae</taxon>
        <taxon>Streptophyta</taxon>
        <taxon>Embryophyta</taxon>
        <taxon>Tracheophyta</taxon>
        <taxon>Spermatophyta</taxon>
        <taxon>Magnoliopsida</taxon>
        <taxon>eudicotyledons</taxon>
        <taxon>Gunneridae</taxon>
        <taxon>Pentapetalae</taxon>
        <taxon>asterids</taxon>
        <taxon>lamiids</taxon>
        <taxon>Lamiales</taxon>
        <taxon>Pedaliaceae</taxon>
        <taxon>Sesamum</taxon>
    </lineage>
</organism>
<keyword evidence="3" id="KW-1185">Reference proteome</keyword>
<feature type="compositionally biased region" description="Polar residues" evidence="1">
    <location>
        <begin position="349"/>
        <end position="365"/>
    </location>
</feature>